<name>A0A1V9G0H2_9BACT</name>
<comment type="caution">
    <text evidence="1">The sequence shown here is derived from an EMBL/GenBank/DDBJ whole genome shotgun (WGS) entry which is preliminary data.</text>
</comment>
<accession>A0A1V9G0H2</accession>
<protein>
    <recommendedName>
        <fullName evidence="3">PKD-like family protein</fullName>
    </recommendedName>
</protein>
<gene>
    <name evidence="1" type="ORF">A3860_22225</name>
</gene>
<dbReference type="InterPro" id="IPR032183">
    <property type="entry name" value="PKD-like"/>
</dbReference>
<dbReference type="SUPFAM" id="SSF69304">
    <property type="entry name" value="Tricorn protease N-terminal domain"/>
    <property type="match status" value="1"/>
</dbReference>
<organism evidence="1 2">
    <name type="scientific">Niastella vici</name>
    <dbReference type="NCBI Taxonomy" id="1703345"/>
    <lineage>
        <taxon>Bacteria</taxon>
        <taxon>Pseudomonadati</taxon>
        <taxon>Bacteroidota</taxon>
        <taxon>Chitinophagia</taxon>
        <taxon>Chitinophagales</taxon>
        <taxon>Chitinophagaceae</taxon>
        <taxon>Niastella</taxon>
    </lineage>
</organism>
<evidence type="ECO:0000313" key="1">
    <source>
        <dbReference type="EMBL" id="OQP64125.1"/>
    </source>
</evidence>
<evidence type="ECO:0000313" key="2">
    <source>
        <dbReference type="Proteomes" id="UP000192796"/>
    </source>
</evidence>
<dbReference type="Pfam" id="PF16407">
    <property type="entry name" value="PKD_2"/>
    <property type="match status" value="1"/>
</dbReference>
<keyword evidence="2" id="KW-1185">Reference proteome</keyword>
<proteinExistence type="predicted"/>
<reference evidence="1 2" key="1">
    <citation type="submission" date="2016-03" db="EMBL/GenBank/DDBJ databases">
        <title>Niastella vici sp. nov., isolated from farmland soil.</title>
        <authorList>
            <person name="Chen L."/>
            <person name="Wang D."/>
            <person name="Yang S."/>
            <person name="Wang G."/>
        </authorList>
    </citation>
    <scope>NUCLEOTIDE SEQUENCE [LARGE SCALE GENOMIC DNA]</scope>
    <source>
        <strain evidence="1 2">DJ57</strain>
    </source>
</reference>
<dbReference type="STRING" id="1703345.A3860_22225"/>
<dbReference type="AlphaFoldDB" id="A0A1V9G0H2"/>
<dbReference type="Proteomes" id="UP000192796">
    <property type="component" value="Unassembled WGS sequence"/>
</dbReference>
<sequence>MAVLTACGLLQLACYKDKGNYDYHLPEEPLVTGVDSLYNVFLGDTLIVKPTVTTTDAKAWFGYSWRILIPKEFRDTTFTGPALKLVFSLPPDRYAARLTITDSSNGMKYFREFEIEGKTQFSNGTLVLSREGNTAQLSFVKPDSTVMPRIYRALHGVDLPGGPQQIIDLVHKYISPTPALGYWITGSETNDAGVQISTNTLLQIKTLRNNFFDPPAVAKPGYLESSATGVLQGVINGKLYVGASQTYYGSDVYGMFGLATAGDYELYRRAAFNSVMPYFLGYDLNRKQFVAFTNFGSAAYIGTGYQVTDITQFDPKAVQLDLLHFQQINDNNCFAFGKAIDGTLYELKFGAAFKGYVELSPVYKRAFAQPSLITGTTQWAGTPAEIFYFTSGDKVYRYNPLNQEIKQLVTDFGGKTVTMVKVTDNGNTLIAGVDGAVYLLDISTGKFGDILKKYVSIPGSPVDVVVRK</sequence>
<dbReference type="EMBL" id="LVYD01000043">
    <property type="protein sequence ID" value="OQP64125.1"/>
    <property type="molecule type" value="Genomic_DNA"/>
</dbReference>
<evidence type="ECO:0008006" key="3">
    <source>
        <dbReference type="Google" id="ProtNLM"/>
    </source>
</evidence>